<dbReference type="Proteomes" id="UP001169006">
    <property type="component" value="Unassembled WGS sequence"/>
</dbReference>
<name>A0ABT8T0I8_9HYPH</name>
<evidence type="ECO:0000313" key="2">
    <source>
        <dbReference type="Proteomes" id="UP001169006"/>
    </source>
</evidence>
<keyword evidence="2" id="KW-1185">Reference proteome</keyword>
<comment type="caution">
    <text evidence="1">The sequence shown here is derived from an EMBL/GenBank/DDBJ whole genome shotgun (WGS) entry which is preliminary data.</text>
</comment>
<protein>
    <recommendedName>
        <fullName evidence="3">Alkyl sulfatase C-terminal domain-containing protein</fullName>
    </recommendedName>
</protein>
<evidence type="ECO:0000313" key="1">
    <source>
        <dbReference type="EMBL" id="MDO1583773.1"/>
    </source>
</evidence>
<organism evidence="1 2">
    <name type="scientific">Rhizobium oryzicola</name>
    <dbReference type="NCBI Taxonomy" id="1232668"/>
    <lineage>
        <taxon>Bacteria</taxon>
        <taxon>Pseudomonadati</taxon>
        <taxon>Pseudomonadota</taxon>
        <taxon>Alphaproteobacteria</taxon>
        <taxon>Hyphomicrobiales</taxon>
        <taxon>Rhizobiaceae</taxon>
        <taxon>Rhizobium/Agrobacterium group</taxon>
        <taxon>Rhizobium</taxon>
    </lineage>
</organism>
<dbReference type="RefSeq" id="WP_302077970.1">
    <property type="nucleotide sequence ID" value="NZ_JAUKWQ010000005.1"/>
</dbReference>
<gene>
    <name evidence="1" type="ORF">Q2T52_16935</name>
</gene>
<reference evidence="1" key="2">
    <citation type="submission" date="2023-07" db="EMBL/GenBank/DDBJ databases">
        <authorList>
            <person name="Sun H."/>
        </authorList>
    </citation>
    <scope>NUCLEOTIDE SEQUENCE</scope>
    <source>
        <strain evidence="1">05753</strain>
    </source>
</reference>
<accession>A0ABT8T0I8</accession>
<proteinExistence type="predicted"/>
<reference evidence="1" key="1">
    <citation type="journal article" date="2015" name="Int. J. Syst. Evol. Microbiol.">
        <title>Rhizobium oryzicola sp. nov., potential plant-growth-promoting endophytic bacteria isolated from rice roots.</title>
        <authorList>
            <person name="Zhang X.X."/>
            <person name="Gao J.S."/>
            <person name="Cao Y.H."/>
            <person name="Sheirdil R.A."/>
            <person name="Wang X.C."/>
            <person name="Zhang L."/>
        </authorList>
    </citation>
    <scope>NUCLEOTIDE SEQUENCE</scope>
    <source>
        <strain evidence="1">05753</strain>
    </source>
</reference>
<evidence type="ECO:0008006" key="3">
    <source>
        <dbReference type="Google" id="ProtNLM"/>
    </source>
</evidence>
<sequence>MVGTTMCDAATRAVLPASMTVYLVERYLDGVTQADGRVQGIRFDIIAGMPSFQIGVLPQEKGDITIEITMAAARRLNSLTSADPAYRQAIADSLGTGEMVVDGDLRRLGPWLEEVHDIIVKRTA</sequence>
<dbReference type="EMBL" id="JAUKWQ010000005">
    <property type="protein sequence ID" value="MDO1583773.1"/>
    <property type="molecule type" value="Genomic_DNA"/>
</dbReference>